<reference evidence="3 4" key="1">
    <citation type="submission" date="2024-01" db="EMBL/GenBank/DDBJ databases">
        <title>New evidence supports the origin of RcGTA from prophage.</title>
        <authorList>
            <person name="Xu Y."/>
            <person name="Liu B."/>
            <person name="Chen F."/>
        </authorList>
    </citation>
    <scope>NUCLEOTIDE SEQUENCE [LARGE SCALE GENOMIC DNA]</scope>
    <source>
        <strain evidence="3 4">CBW1107-2</strain>
    </source>
</reference>
<protein>
    <recommendedName>
        <fullName evidence="5">Lipoprotein</fullName>
    </recommendedName>
</protein>
<evidence type="ECO:0000256" key="2">
    <source>
        <dbReference type="SAM" id="SignalP"/>
    </source>
</evidence>
<evidence type="ECO:0000256" key="1">
    <source>
        <dbReference type="SAM" id="MobiDB-lite"/>
    </source>
</evidence>
<gene>
    <name evidence="3" type="ORF">V1479_17780</name>
</gene>
<keyword evidence="2" id="KW-0732">Signal</keyword>
<feature type="region of interest" description="Disordered" evidence="1">
    <location>
        <begin position="34"/>
        <end position="65"/>
    </location>
</feature>
<accession>A0ABV3WWY7</accession>
<evidence type="ECO:0008006" key="5">
    <source>
        <dbReference type="Google" id="ProtNLM"/>
    </source>
</evidence>
<dbReference type="EMBL" id="JAZHFV010000006">
    <property type="protein sequence ID" value="MEX4009166.1"/>
    <property type="molecule type" value="Genomic_DNA"/>
</dbReference>
<dbReference type="PROSITE" id="PS51257">
    <property type="entry name" value="PROKAR_LIPOPROTEIN"/>
    <property type="match status" value="1"/>
</dbReference>
<evidence type="ECO:0000313" key="3">
    <source>
        <dbReference type="EMBL" id="MEX4009166.1"/>
    </source>
</evidence>
<dbReference type="Proteomes" id="UP001559025">
    <property type="component" value="Unassembled WGS sequence"/>
</dbReference>
<feature type="chain" id="PRO_5045807963" description="Lipoprotein" evidence="2">
    <location>
        <begin position="20"/>
        <end position="193"/>
    </location>
</feature>
<evidence type="ECO:0000313" key="4">
    <source>
        <dbReference type="Proteomes" id="UP001559025"/>
    </source>
</evidence>
<sequence>MSRPALYTMLFGTALVLSACTSTQDVLEPSALVSADTPTLPPQPDSPSVEPATPAPAAQPAAGQQTNVAAISTDARVQFAPVVGAASEASTPLAARLTARATQRGITLVQSGDSSATLVMKGYFSTIADDGRTTVIYVWDVVDPAGTRIHRIQGQATSAARGEGWSSVDPATMESIADRTVDELANWLVARPG</sequence>
<comment type="caution">
    <text evidence="3">The sequence shown here is derived from an EMBL/GenBank/DDBJ whole genome shotgun (WGS) entry which is preliminary data.</text>
</comment>
<feature type="signal peptide" evidence="2">
    <location>
        <begin position="1"/>
        <end position="19"/>
    </location>
</feature>
<feature type="compositionally biased region" description="Low complexity" evidence="1">
    <location>
        <begin position="51"/>
        <end position="65"/>
    </location>
</feature>
<organism evidence="3 4">
    <name type="scientific">Neoaquamicrobium sediminum</name>
    <dbReference type="NCBI Taxonomy" id="1849104"/>
    <lineage>
        <taxon>Bacteria</taxon>
        <taxon>Pseudomonadati</taxon>
        <taxon>Pseudomonadota</taxon>
        <taxon>Alphaproteobacteria</taxon>
        <taxon>Hyphomicrobiales</taxon>
        <taxon>Phyllobacteriaceae</taxon>
        <taxon>Neoaquamicrobium</taxon>
    </lineage>
</organism>
<name>A0ABV3WWY7_9HYPH</name>
<proteinExistence type="predicted"/>
<dbReference type="RefSeq" id="WP_368804125.1">
    <property type="nucleotide sequence ID" value="NZ_JAZHFV010000006.1"/>
</dbReference>
<keyword evidence="4" id="KW-1185">Reference proteome</keyword>